<reference evidence="2 3" key="1">
    <citation type="journal article" date="2014" name="Int. J. Syst. Evol. Microbiol.">
        <title>Complete genome sequence of Corynebacterium casei LMG S-19264T (=DSM 44701T), isolated from a smear-ripened cheese.</title>
        <authorList>
            <consortium name="US DOE Joint Genome Institute (JGI-PGF)"/>
            <person name="Walter F."/>
            <person name="Albersmeier A."/>
            <person name="Kalinowski J."/>
            <person name="Ruckert C."/>
        </authorList>
    </citation>
    <scope>NUCLEOTIDE SEQUENCE [LARGE SCALE GENOMIC DNA]</scope>
    <source>
        <strain evidence="2 3">CGMCC 1.9161</strain>
    </source>
</reference>
<dbReference type="Pfam" id="PF00107">
    <property type="entry name" value="ADH_zinc_N"/>
    <property type="match status" value="1"/>
</dbReference>
<dbReference type="SUPFAM" id="SSF50129">
    <property type="entry name" value="GroES-like"/>
    <property type="match status" value="1"/>
</dbReference>
<dbReference type="PANTHER" id="PTHR43677:SF4">
    <property type="entry name" value="QUINONE OXIDOREDUCTASE-LIKE PROTEIN 2"/>
    <property type="match status" value="1"/>
</dbReference>
<dbReference type="PANTHER" id="PTHR43677">
    <property type="entry name" value="SHORT-CHAIN DEHYDROGENASE/REDUCTASE"/>
    <property type="match status" value="1"/>
</dbReference>
<comment type="caution">
    <text evidence="2">The sequence shown here is derived from an EMBL/GenBank/DDBJ whole genome shotgun (WGS) entry which is preliminary data.</text>
</comment>
<proteinExistence type="predicted"/>
<evidence type="ECO:0000313" key="3">
    <source>
        <dbReference type="Proteomes" id="UP000600449"/>
    </source>
</evidence>
<dbReference type="Gene3D" id="3.90.180.10">
    <property type="entry name" value="Medium-chain alcohol dehydrogenases, catalytic domain"/>
    <property type="match status" value="1"/>
</dbReference>
<dbReference type="SUPFAM" id="SSF51735">
    <property type="entry name" value="NAD(P)-binding Rossmann-fold domains"/>
    <property type="match status" value="1"/>
</dbReference>
<feature type="domain" description="Enoyl reductase (ER)" evidence="1">
    <location>
        <begin position="14"/>
        <end position="326"/>
    </location>
</feature>
<dbReference type="InterPro" id="IPR013149">
    <property type="entry name" value="ADH-like_C"/>
</dbReference>
<name>A0A917QB17_9HYPH</name>
<evidence type="ECO:0000313" key="2">
    <source>
        <dbReference type="EMBL" id="GGK40444.1"/>
    </source>
</evidence>
<dbReference type="CDD" id="cd08241">
    <property type="entry name" value="QOR1"/>
    <property type="match status" value="1"/>
</dbReference>
<dbReference type="InterPro" id="IPR051397">
    <property type="entry name" value="Zn-ADH-like_protein"/>
</dbReference>
<dbReference type="GO" id="GO:0016491">
    <property type="term" value="F:oxidoreductase activity"/>
    <property type="evidence" value="ECO:0007669"/>
    <property type="project" value="InterPro"/>
</dbReference>
<dbReference type="EMBL" id="BMMF01000008">
    <property type="protein sequence ID" value="GGK40444.1"/>
    <property type="molecule type" value="Genomic_DNA"/>
</dbReference>
<dbReference type="SMART" id="SM00829">
    <property type="entry name" value="PKS_ER"/>
    <property type="match status" value="1"/>
</dbReference>
<protein>
    <submittedName>
        <fullName evidence="2">Oxidoreductase</fullName>
    </submittedName>
</protein>
<dbReference type="InterPro" id="IPR036291">
    <property type="entry name" value="NAD(P)-bd_dom_sf"/>
</dbReference>
<sequence length="328" mass="34237">MSRTMRAVLCERLGPPETLSLAEIPVPEPGPGEVLVRVRAAALNFFDTLIIEGRYQVKPDLPFSPAGELCGEIAALGEGVGGWEAGRRVVAYIGHGAARDYAIVPANRLIAAPAGLDDARAAGMSITYGTTLHALADRAAIRPGETLCVLGAAGGTGLAAVEVGKALGARVIACASSPDKLALAREAGADETVDYSREDLKARLKALTDGRGVDVVYDPVGGDLAEPALRAIAWEGRYLVIGFAGGAIPKIPSNLVLLKGCDVRGVFWGAFLEREPARHAANMERLMGWAADGTIRVSIDATYPLTQAAEALGRIASREARGKLVLVP</sequence>
<dbReference type="InterPro" id="IPR020843">
    <property type="entry name" value="ER"/>
</dbReference>
<organism evidence="2 3">
    <name type="scientific">Salinarimonas ramus</name>
    <dbReference type="NCBI Taxonomy" id="690164"/>
    <lineage>
        <taxon>Bacteria</taxon>
        <taxon>Pseudomonadati</taxon>
        <taxon>Pseudomonadota</taxon>
        <taxon>Alphaproteobacteria</taxon>
        <taxon>Hyphomicrobiales</taxon>
        <taxon>Salinarimonadaceae</taxon>
        <taxon>Salinarimonas</taxon>
    </lineage>
</organism>
<dbReference type="InterPro" id="IPR013154">
    <property type="entry name" value="ADH-like_N"/>
</dbReference>
<dbReference type="Gene3D" id="3.40.50.720">
    <property type="entry name" value="NAD(P)-binding Rossmann-like Domain"/>
    <property type="match status" value="1"/>
</dbReference>
<evidence type="ECO:0000259" key="1">
    <source>
        <dbReference type="SMART" id="SM00829"/>
    </source>
</evidence>
<dbReference type="InterPro" id="IPR011032">
    <property type="entry name" value="GroES-like_sf"/>
</dbReference>
<dbReference type="Pfam" id="PF08240">
    <property type="entry name" value="ADH_N"/>
    <property type="match status" value="1"/>
</dbReference>
<dbReference type="Proteomes" id="UP000600449">
    <property type="component" value="Unassembled WGS sequence"/>
</dbReference>
<dbReference type="AlphaFoldDB" id="A0A917QB17"/>
<gene>
    <name evidence="2" type="ORF">GCM10011322_29480</name>
</gene>
<accession>A0A917QB17</accession>
<keyword evidence="3" id="KW-1185">Reference proteome</keyword>